<keyword evidence="4" id="KW-0680">Restriction system</keyword>
<dbReference type="GO" id="GO:0003886">
    <property type="term" value="F:DNA (cytosine-5-)-methyltransferase activity"/>
    <property type="evidence" value="ECO:0007669"/>
    <property type="project" value="UniProtKB-EC"/>
</dbReference>
<evidence type="ECO:0000256" key="5">
    <source>
        <dbReference type="ARBA" id="ARBA00047422"/>
    </source>
</evidence>
<keyword evidence="10" id="KW-1185">Reference proteome</keyword>
<organism evidence="9 10">
    <name type="scientific">Caballeronia calidae</name>
    <dbReference type="NCBI Taxonomy" id="1777139"/>
    <lineage>
        <taxon>Bacteria</taxon>
        <taxon>Pseudomonadati</taxon>
        <taxon>Pseudomonadota</taxon>
        <taxon>Betaproteobacteria</taxon>
        <taxon>Burkholderiales</taxon>
        <taxon>Burkholderiaceae</taxon>
        <taxon>Caballeronia</taxon>
    </lineage>
</organism>
<dbReference type="PANTHER" id="PTHR46098:SF1">
    <property type="entry name" value="TRNA (CYTOSINE(38)-C(5))-METHYLTRANSFERASE"/>
    <property type="match status" value="1"/>
</dbReference>
<evidence type="ECO:0000256" key="2">
    <source>
        <dbReference type="ARBA" id="ARBA00022679"/>
    </source>
</evidence>
<dbReference type="NCBIfam" id="TIGR00675">
    <property type="entry name" value="dcm"/>
    <property type="match status" value="1"/>
</dbReference>
<gene>
    <name evidence="9" type="ORF">AWB78_01365</name>
</gene>
<dbReference type="InterPro" id="IPR029063">
    <property type="entry name" value="SAM-dependent_MTases_sf"/>
</dbReference>
<dbReference type="GO" id="GO:0032259">
    <property type="term" value="P:methylation"/>
    <property type="evidence" value="ECO:0007669"/>
    <property type="project" value="UniProtKB-KW"/>
</dbReference>
<dbReference type="GO" id="GO:0009307">
    <property type="term" value="P:DNA restriction-modification system"/>
    <property type="evidence" value="ECO:0007669"/>
    <property type="project" value="UniProtKB-KW"/>
</dbReference>
<comment type="similarity">
    <text evidence="6 7">Belongs to the class I-like SAM-binding methyltransferase superfamily. C5-methyltransferase family.</text>
</comment>
<evidence type="ECO:0000313" key="9">
    <source>
        <dbReference type="EMBL" id="SAK53826.1"/>
    </source>
</evidence>
<dbReference type="PRINTS" id="PR00105">
    <property type="entry name" value="C5METTRFRASE"/>
</dbReference>
<dbReference type="Gene3D" id="3.90.120.10">
    <property type="entry name" value="DNA Methylase, subunit A, domain 2"/>
    <property type="match status" value="1"/>
</dbReference>
<dbReference type="InterPro" id="IPR018117">
    <property type="entry name" value="C5_DNA_meth_AS"/>
</dbReference>
<sequence>MSNKEFKDSSVVLSKQLKVLELFAGVGGFRLGLDRVHGQPYKVVLSNQFEPAKKKQDASDVYVARWGGENHINRDIFSVLASAEGQQAVRDAAPDVLVGGFPCQDYSVAKPLALSKGLAGTKGALWWSIAQLLGQRLDDGAPIPYIILENVDRLIASPAKCRGSDFATVLSTLNGLGYAVEWRIVNAADFGFPQKRRRVFLLGYHRSTPLYEMMKRALEREGIAWHRDGVLQTAFPSVLVQPLDASLPALSVSDEPLATQIAYRALSNGKSRFCNSGLMLDGQVWTAKTRVTAISDYRPFTGNSAPMTLGDVVRKTVGVPEQFLVPSDSEPRWEAAKAAKRVPRQKDGFAYEYAEGQMPFPDRLGAPARTIITSEGGATPTRTKHVVACGSGRLRRLLPEELEELCGFPRGFTAHPGVSDTARAFLTGNALVVGLVTRIGDALFKRHVRASVPVETA</sequence>
<dbReference type="RefSeq" id="WP_074173399.1">
    <property type="nucleotide sequence ID" value="NZ_FCOX02000004.1"/>
</dbReference>
<evidence type="ECO:0000256" key="8">
    <source>
        <dbReference type="RuleBase" id="RU000417"/>
    </source>
</evidence>
<evidence type="ECO:0000256" key="3">
    <source>
        <dbReference type="ARBA" id="ARBA00022691"/>
    </source>
</evidence>
<comment type="catalytic activity">
    <reaction evidence="5 8">
        <text>a 2'-deoxycytidine in DNA + S-adenosyl-L-methionine = a 5-methyl-2'-deoxycytidine in DNA + S-adenosyl-L-homocysteine + H(+)</text>
        <dbReference type="Rhea" id="RHEA:13681"/>
        <dbReference type="Rhea" id="RHEA-COMP:11369"/>
        <dbReference type="Rhea" id="RHEA-COMP:11370"/>
        <dbReference type="ChEBI" id="CHEBI:15378"/>
        <dbReference type="ChEBI" id="CHEBI:57856"/>
        <dbReference type="ChEBI" id="CHEBI:59789"/>
        <dbReference type="ChEBI" id="CHEBI:85452"/>
        <dbReference type="ChEBI" id="CHEBI:85454"/>
        <dbReference type="EC" id="2.1.1.37"/>
    </reaction>
</comment>
<dbReference type="Pfam" id="PF00145">
    <property type="entry name" value="DNA_methylase"/>
    <property type="match status" value="2"/>
</dbReference>
<accession>A0A158A885</accession>
<dbReference type="InterPro" id="IPR001525">
    <property type="entry name" value="C5_MeTfrase"/>
</dbReference>
<evidence type="ECO:0000256" key="7">
    <source>
        <dbReference type="RuleBase" id="RU000416"/>
    </source>
</evidence>
<evidence type="ECO:0000256" key="4">
    <source>
        <dbReference type="ARBA" id="ARBA00022747"/>
    </source>
</evidence>
<dbReference type="InterPro" id="IPR050750">
    <property type="entry name" value="C5-MTase"/>
</dbReference>
<name>A0A158A885_9BURK</name>
<feature type="active site" evidence="6">
    <location>
        <position position="103"/>
    </location>
</feature>
<dbReference type="EC" id="2.1.1.37" evidence="8"/>
<dbReference type="AlphaFoldDB" id="A0A158A885"/>
<keyword evidence="1 6" id="KW-0489">Methyltransferase</keyword>
<dbReference type="PROSITE" id="PS00094">
    <property type="entry name" value="C5_MTASE_1"/>
    <property type="match status" value="1"/>
</dbReference>
<keyword evidence="2 6" id="KW-0808">Transferase</keyword>
<proteinExistence type="inferred from homology"/>
<dbReference type="PANTHER" id="PTHR46098">
    <property type="entry name" value="TRNA (CYTOSINE(38)-C(5))-METHYLTRANSFERASE"/>
    <property type="match status" value="1"/>
</dbReference>
<dbReference type="SUPFAM" id="SSF53335">
    <property type="entry name" value="S-adenosyl-L-methionine-dependent methyltransferases"/>
    <property type="match status" value="1"/>
</dbReference>
<evidence type="ECO:0000313" key="10">
    <source>
        <dbReference type="Proteomes" id="UP000071859"/>
    </source>
</evidence>
<dbReference type="EMBL" id="FCOX02000004">
    <property type="protein sequence ID" value="SAK53826.1"/>
    <property type="molecule type" value="Genomic_DNA"/>
</dbReference>
<reference evidence="9" key="1">
    <citation type="submission" date="2016-01" db="EMBL/GenBank/DDBJ databases">
        <authorList>
            <person name="Peeters C."/>
        </authorList>
    </citation>
    <scope>NUCLEOTIDE SEQUENCE</scope>
    <source>
        <strain evidence="9">LMG 29321</strain>
    </source>
</reference>
<evidence type="ECO:0000256" key="6">
    <source>
        <dbReference type="PROSITE-ProRule" id="PRU01016"/>
    </source>
</evidence>
<dbReference type="Gene3D" id="3.40.50.150">
    <property type="entry name" value="Vaccinia Virus protein VP39"/>
    <property type="match status" value="1"/>
</dbReference>
<protein>
    <recommendedName>
        <fullName evidence="8">Cytosine-specific methyltransferase</fullName>
        <ecNumber evidence="8">2.1.1.37</ecNumber>
    </recommendedName>
</protein>
<dbReference type="PROSITE" id="PS51679">
    <property type="entry name" value="SAM_MT_C5"/>
    <property type="match status" value="1"/>
</dbReference>
<evidence type="ECO:0000256" key="1">
    <source>
        <dbReference type="ARBA" id="ARBA00022603"/>
    </source>
</evidence>
<keyword evidence="3 6" id="KW-0949">S-adenosyl-L-methionine</keyword>
<comment type="caution">
    <text evidence="9">The sequence shown here is derived from an EMBL/GenBank/DDBJ whole genome shotgun (WGS) entry which is preliminary data.</text>
</comment>
<dbReference type="Proteomes" id="UP000071859">
    <property type="component" value="Unassembled WGS sequence"/>
</dbReference>